<dbReference type="Pfam" id="PF00392">
    <property type="entry name" value="GntR"/>
    <property type="match status" value="1"/>
</dbReference>
<accession>A0ABQ4GRU6</accession>
<keyword evidence="2" id="KW-0238">DNA-binding</keyword>
<evidence type="ECO:0000256" key="2">
    <source>
        <dbReference type="ARBA" id="ARBA00023125"/>
    </source>
</evidence>
<dbReference type="InterPro" id="IPR036390">
    <property type="entry name" value="WH_DNA-bd_sf"/>
</dbReference>
<dbReference type="SUPFAM" id="SSF46785">
    <property type="entry name" value="Winged helix' DNA-binding domain"/>
    <property type="match status" value="1"/>
</dbReference>
<protein>
    <recommendedName>
        <fullName evidence="5">HTH gntR-type domain-containing protein</fullName>
    </recommendedName>
</protein>
<dbReference type="EMBL" id="BOOF01000029">
    <property type="protein sequence ID" value="GIH64075.1"/>
    <property type="molecule type" value="Genomic_DNA"/>
</dbReference>
<evidence type="ECO:0000256" key="1">
    <source>
        <dbReference type="ARBA" id="ARBA00023015"/>
    </source>
</evidence>
<dbReference type="Gene3D" id="1.10.10.10">
    <property type="entry name" value="Winged helix-like DNA-binding domain superfamily/Winged helix DNA-binding domain"/>
    <property type="match status" value="1"/>
</dbReference>
<dbReference type="CDD" id="cd07377">
    <property type="entry name" value="WHTH_GntR"/>
    <property type="match status" value="1"/>
</dbReference>
<keyword evidence="1" id="KW-0805">Transcription regulation</keyword>
<gene>
    <name evidence="6" type="ORF">Msi02_48920</name>
</gene>
<dbReference type="PANTHER" id="PTHR43537:SF5">
    <property type="entry name" value="UXU OPERON TRANSCRIPTIONAL REGULATOR"/>
    <property type="match status" value="1"/>
</dbReference>
<sequence length="309" mass="33442">MGKVRITAVPARKDFSLTSRTPAEDPSPAHREPPRRIPPQEPGDDSPADDLSRVLGQVLDGGRPSDVLGPVRVPSVATEVADRLMTAVAIGDYLPGQRLPGERELAALLDVSRATIREAIGRLQAVGLIEIRRGRTGGAYVRTGWTEATAAAVRRTLVPRWPELEQLFDLRGLVEGMAARTAARRRTDEDLAAMRAALDAYAGAATLREEQEADAAFHSAVVTAAGNPQINALSRDLLMRVSLGFPTEPYGDDDPEAYQQALSEHRALYEAISARDAEGAGSIAERHFTMTADVIRTMFERGLNDSRDS</sequence>
<reference evidence="6 7" key="1">
    <citation type="submission" date="2021-01" db="EMBL/GenBank/DDBJ databases">
        <title>Whole genome shotgun sequence of Microbispora siamensis NBRC 104113.</title>
        <authorList>
            <person name="Komaki H."/>
            <person name="Tamura T."/>
        </authorList>
    </citation>
    <scope>NUCLEOTIDE SEQUENCE [LARGE SCALE GENOMIC DNA]</scope>
    <source>
        <strain evidence="6 7">NBRC 104113</strain>
    </source>
</reference>
<feature type="region of interest" description="Disordered" evidence="4">
    <location>
        <begin position="1"/>
        <end position="51"/>
    </location>
</feature>
<evidence type="ECO:0000256" key="3">
    <source>
        <dbReference type="ARBA" id="ARBA00023163"/>
    </source>
</evidence>
<evidence type="ECO:0000259" key="5">
    <source>
        <dbReference type="PROSITE" id="PS50949"/>
    </source>
</evidence>
<keyword evidence="7" id="KW-1185">Reference proteome</keyword>
<feature type="domain" description="HTH gntR-type" evidence="5">
    <location>
        <begin position="74"/>
        <end position="144"/>
    </location>
</feature>
<dbReference type="Gene3D" id="1.20.120.530">
    <property type="entry name" value="GntR ligand-binding domain-like"/>
    <property type="match status" value="1"/>
</dbReference>
<dbReference type="InterPro" id="IPR011711">
    <property type="entry name" value="GntR_C"/>
</dbReference>
<dbReference type="PANTHER" id="PTHR43537">
    <property type="entry name" value="TRANSCRIPTIONAL REGULATOR, GNTR FAMILY"/>
    <property type="match status" value="1"/>
</dbReference>
<evidence type="ECO:0000313" key="6">
    <source>
        <dbReference type="EMBL" id="GIH64075.1"/>
    </source>
</evidence>
<dbReference type="InterPro" id="IPR008920">
    <property type="entry name" value="TF_FadR/GntR_C"/>
</dbReference>
<proteinExistence type="predicted"/>
<dbReference type="SUPFAM" id="SSF48008">
    <property type="entry name" value="GntR ligand-binding domain-like"/>
    <property type="match status" value="1"/>
</dbReference>
<dbReference type="Pfam" id="PF07729">
    <property type="entry name" value="FCD"/>
    <property type="match status" value="1"/>
</dbReference>
<organism evidence="6 7">
    <name type="scientific">Microbispora siamensis</name>
    <dbReference type="NCBI Taxonomy" id="564413"/>
    <lineage>
        <taxon>Bacteria</taxon>
        <taxon>Bacillati</taxon>
        <taxon>Actinomycetota</taxon>
        <taxon>Actinomycetes</taxon>
        <taxon>Streptosporangiales</taxon>
        <taxon>Streptosporangiaceae</taxon>
        <taxon>Microbispora</taxon>
    </lineage>
</organism>
<dbReference type="PRINTS" id="PR00035">
    <property type="entry name" value="HTHGNTR"/>
</dbReference>
<dbReference type="PROSITE" id="PS50949">
    <property type="entry name" value="HTH_GNTR"/>
    <property type="match status" value="1"/>
</dbReference>
<dbReference type="SMART" id="SM00345">
    <property type="entry name" value="HTH_GNTR"/>
    <property type="match status" value="1"/>
</dbReference>
<name>A0ABQ4GRU6_9ACTN</name>
<evidence type="ECO:0000256" key="4">
    <source>
        <dbReference type="SAM" id="MobiDB-lite"/>
    </source>
</evidence>
<evidence type="ECO:0000313" key="7">
    <source>
        <dbReference type="Proteomes" id="UP000660454"/>
    </source>
</evidence>
<comment type="caution">
    <text evidence="6">The sequence shown here is derived from an EMBL/GenBank/DDBJ whole genome shotgun (WGS) entry which is preliminary data.</text>
</comment>
<dbReference type="SMART" id="SM00895">
    <property type="entry name" value="FCD"/>
    <property type="match status" value="1"/>
</dbReference>
<dbReference type="InterPro" id="IPR036388">
    <property type="entry name" value="WH-like_DNA-bd_sf"/>
</dbReference>
<dbReference type="Proteomes" id="UP000660454">
    <property type="component" value="Unassembled WGS sequence"/>
</dbReference>
<dbReference type="InterPro" id="IPR000524">
    <property type="entry name" value="Tscrpt_reg_HTH_GntR"/>
</dbReference>
<keyword evidence="3" id="KW-0804">Transcription</keyword>